<dbReference type="SUPFAM" id="SSF56112">
    <property type="entry name" value="Protein kinase-like (PK-like)"/>
    <property type="match status" value="1"/>
</dbReference>
<evidence type="ECO:0000256" key="5">
    <source>
        <dbReference type="ARBA" id="ARBA00023137"/>
    </source>
</evidence>
<keyword evidence="4 8" id="KW-0067">ATP-binding</keyword>
<gene>
    <name evidence="12" type="primary">kin-31</name>
    <name evidence="12" type="ORF">T11_9921</name>
</gene>
<comment type="catalytic activity">
    <reaction evidence="6 9">
        <text>L-tyrosyl-[protein] + ATP = O-phospho-L-tyrosyl-[protein] + ADP + H(+)</text>
        <dbReference type="Rhea" id="RHEA:10596"/>
        <dbReference type="Rhea" id="RHEA-COMP:10136"/>
        <dbReference type="Rhea" id="RHEA-COMP:20101"/>
        <dbReference type="ChEBI" id="CHEBI:15378"/>
        <dbReference type="ChEBI" id="CHEBI:30616"/>
        <dbReference type="ChEBI" id="CHEBI:46858"/>
        <dbReference type="ChEBI" id="CHEBI:61978"/>
        <dbReference type="ChEBI" id="CHEBI:456216"/>
        <dbReference type="EC" id="2.7.10.2"/>
    </reaction>
</comment>
<accession>A0A0V1HEI6</accession>
<dbReference type="InterPro" id="IPR008266">
    <property type="entry name" value="Tyr_kinase_AS"/>
</dbReference>
<dbReference type="Proteomes" id="UP000055024">
    <property type="component" value="Unassembled WGS sequence"/>
</dbReference>
<evidence type="ECO:0000259" key="11">
    <source>
        <dbReference type="PROSITE" id="PS50011"/>
    </source>
</evidence>
<sequence>MKELKNNKEQKHVRCSYDKGVKDTCLLLRNHSNKDKPVARVKPMQKNQPIETEVVEALTENERLLLAACRSKSNNRMRFQEFYRKQLSNESYFHGYLTEKDACEILKYKPNGCFLVHTTNERGVLNPVVLSVMYYGEVVHHALNVGILGKCFGKTRVFDSVSHMIAHHMQSGEFIDDRKTIQLTTPANFSDWQIKTENAIIIRKDIGKGSFANVSFGFYIHNSKYNEAAIKCPIDVPWVDTVGMMYTEHRLLQQLDCPYIVKPFGITVFTEIPMMVMEYASGGSLDHCLKRSSFKVNRKMEFCFQIASALQYLKRKKLIHRDIAARNCLLFKEFEKLTVKLSDFTLCKEIFEVEKNLPSISLRCSAPESLANNLWSYESDLWMLGVLMWEIFTNALRPHDNVNIEDAEAFCTYLMEGNSLEMLPVIPASIQTIILRLNSTNPAKRGNVETVVKELNALLSEC</sequence>
<dbReference type="EC" id="2.7.10.2" evidence="9"/>
<dbReference type="PROSITE" id="PS50001">
    <property type="entry name" value="SH2"/>
    <property type="match status" value="1"/>
</dbReference>
<dbReference type="PROSITE" id="PS00107">
    <property type="entry name" value="PROTEIN_KINASE_ATP"/>
    <property type="match status" value="1"/>
</dbReference>
<evidence type="ECO:0000256" key="7">
    <source>
        <dbReference type="PROSITE-ProRule" id="PRU00191"/>
    </source>
</evidence>
<evidence type="ECO:0000256" key="9">
    <source>
        <dbReference type="RuleBase" id="RU362096"/>
    </source>
</evidence>
<dbReference type="InterPro" id="IPR036860">
    <property type="entry name" value="SH2_dom_sf"/>
</dbReference>
<dbReference type="InterPro" id="IPR001245">
    <property type="entry name" value="Ser-Thr/Tyr_kinase_cat_dom"/>
</dbReference>
<proteinExistence type="inferred from homology"/>
<dbReference type="Pfam" id="PF07714">
    <property type="entry name" value="PK_Tyr_Ser-Thr"/>
    <property type="match status" value="1"/>
</dbReference>
<dbReference type="EMBL" id="JYDP01000077">
    <property type="protein sequence ID" value="KRZ09102.1"/>
    <property type="molecule type" value="Genomic_DNA"/>
</dbReference>
<evidence type="ECO:0000259" key="10">
    <source>
        <dbReference type="PROSITE" id="PS50001"/>
    </source>
</evidence>
<dbReference type="PANTHER" id="PTHR24418">
    <property type="entry name" value="TYROSINE-PROTEIN KINASE"/>
    <property type="match status" value="1"/>
</dbReference>
<organism evidence="12 13">
    <name type="scientific">Trichinella zimbabwensis</name>
    <dbReference type="NCBI Taxonomy" id="268475"/>
    <lineage>
        <taxon>Eukaryota</taxon>
        <taxon>Metazoa</taxon>
        <taxon>Ecdysozoa</taxon>
        <taxon>Nematoda</taxon>
        <taxon>Enoplea</taxon>
        <taxon>Dorylaimia</taxon>
        <taxon>Trichinellida</taxon>
        <taxon>Trichinellidae</taxon>
        <taxon>Trichinella</taxon>
    </lineage>
</organism>
<dbReference type="InterPro" id="IPR011009">
    <property type="entry name" value="Kinase-like_dom_sf"/>
</dbReference>
<comment type="caution">
    <text evidence="12">The sequence shown here is derived from an EMBL/GenBank/DDBJ whole genome shotgun (WGS) entry which is preliminary data.</text>
</comment>
<evidence type="ECO:0000256" key="3">
    <source>
        <dbReference type="ARBA" id="ARBA00022777"/>
    </source>
</evidence>
<evidence type="ECO:0000256" key="8">
    <source>
        <dbReference type="PROSITE-ProRule" id="PRU10141"/>
    </source>
</evidence>
<dbReference type="SMART" id="SM00219">
    <property type="entry name" value="TyrKc"/>
    <property type="match status" value="1"/>
</dbReference>
<evidence type="ECO:0000256" key="4">
    <source>
        <dbReference type="ARBA" id="ARBA00022840"/>
    </source>
</evidence>
<dbReference type="GO" id="GO:0005524">
    <property type="term" value="F:ATP binding"/>
    <property type="evidence" value="ECO:0007669"/>
    <property type="project" value="UniProtKB-UniRule"/>
</dbReference>
<evidence type="ECO:0000256" key="2">
    <source>
        <dbReference type="ARBA" id="ARBA00022741"/>
    </source>
</evidence>
<keyword evidence="13" id="KW-1185">Reference proteome</keyword>
<keyword evidence="1 9" id="KW-0808">Transferase</keyword>
<evidence type="ECO:0000313" key="13">
    <source>
        <dbReference type="Proteomes" id="UP000055024"/>
    </source>
</evidence>
<evidence type="ECO:0000256" key="1">
    <source>
        <dbReference type="ARBA" id="ARBA00022679"/>
    </source>
</evidence>
<dbReference type="PRINTS" id="PR00109">
    <property type="entry name" value="TYRKINASE"/>
</dbReference>
<keyword evidence="2 8" id="KW-0547">Nucleotide-binding</keyword>
<evidence type="ECO:0000256" key="6">
    <source>
        <dbReference type="ARBA" id="ARBA00051245"/>
    </source>
</evidence>
<keyword evidence="7" id="KW-0727">SH2 domain</keyword>
<reference evidence="12 13" key="1">
    <citation type="submission" date="2015-01" db="EMBL/GenBank/DDBJ databases">
        <title>Evolution of Trichinella species and genotypes.</title>
        <authorList>
            <person name="Korhonen P.K."/>
            <person name="Edoardo P."/>
            <person name="Giuseppe L.R."/>
            <person name="Gasser R.B."/>
        </authorList>
    </citation>
    <scope>NUCLEOTIDE SEQUENCE [LARGE SCALE GENOMIC DNA]</scope>
    <source>
        <strain evidence="12">ISS1029</strain>
    </source>
</reference>
<dbReference type="OrthoDB" id="6108017at2759"/>
<dbReference type="InterPro" id="IPR000719">
    <property type="entry name" value="Prot_kinase_dom"/>
</dbReference>
<protein>
    <recommendedName>
        <fullName evidence="9">Tyrosine-protein kinase</fullName>
        <ecNumber evidence="9">2.7.10.2</ecNumber>
    </recommendedName>
</protein>
<dbReference type="InterPro" id="IPR035849">
    <property type="entry name" value="Fes/Fps/Fer_SH2"/>
</dbReference>
<dbReference type="InterPro" id="IPR017441">
    <property type="entry name" value="Protein_kinase_ATP_BS"/>
</dbReference>
<dbReference type="CDD" id="cd10361">
    <property type="entry name" value="SH2_Fps_family"/>
    <property type="match status" value="1"/>
</dbReference>
<dbReference type="GO" id="GO:0004715">
    <property type="term" value="F:non-membrane spanning protein tyrosine kinase activity"/>
    <property type="evidence" value="ECO:0007669"/>
    <property type="project" value="UniProtKB-EC"/>
</dbReference>
<keyword evidence="3 9" id="KW-0418">Kinase</keyword>
<dbReference type="SMART" id="SM00252">
    <property type="entry name" value="SH2"/>
    <property type="match status" value="1"/>
</dbReference>
<comment type="similarity">
    <text evidence="9">Belongs to the protein kinase superfamily. Tyr protein kinase family.</text>
</comment>
<feature type="domain" description="SH2" evidence="10">
    <location>
        <begin position="92"/>
        <end position="187"/>
    </location>
</feature>
<dbReference type="InterPro" id="IPR050198">
    <property type="entry name" value="Non-receptor_tyrosine_kinases"/>
</dbReference>
<dbReference type="AlphaFoldDB" id="A0A0V1HEI6"/>
<evidence type="ECO:0000313" key="12">
    <source>
        <dbReference type="EMBL" id="KRZ09102.1"/>
    </source>
</evidence>
<keyword evidence="5 9" id="KW-0829">Tyrosine-protein kinase</keyword>
<feature type="binding site" evidence="8">
    <location>
        <position position="231"/>
    </location>
    <ligand>
        <name>ATP</name>
        <dbReference type="ChEBI" id="CHEBI:30616"/>
    </ligand>
</feature>
<feature type="domain" description="Protein kinase" evidence="11">
    <location>
        <begin position="200"/>
        <end position="459"/>
    </location>
</feature>
<dbReference type="Gene3D" id="1.10.510.10">
    <property type="entry name" value="Transferase(Phosphotransferase) domain 1"/>
    <property type="match status" value="1"/>
</dbReference>
<dbReference type="InterPro" id="IPR000980">
    <property type="entry name" value="SH2"/>
</dbReference>
<dbReference type="STRING" id="268475.A0A0V1HEI6"/>
<dbReference type="Gene3D" id="3.30.505.10">
    <property type="entry name" value="SH2 domain"/>
    <property type="match status" value="1"/>
</dbReference>
<dbReference type="PROSITE" id="PS50011">
    <property type="entry name" value="PROTEIN_KINASE_DOM"/>
    <property type="match status" value="1"/>
</dbReference>
<dbReference type="PROSITE" id="PS00109">
    <property type="entry name" value="PROTEIN_KINASE_TYR"/>
    <property type="match status" value="1"/>
</dbReference>
<dbReference type="SUPFAM" id="SSF55550">
    <property type="entry name" value="SH2 domain"/>
    <property type="match status" value="1"/>
</dbReference>
<name>A0A0V1HEI6_9BILA</name>
<dbReference type="InterPro" id="IPR020635">
    <property type="entry name" value="Tyr_kinase_cat_dom"/>
</dbReference>